<protein>
    <submittedName>
        <fullName evidence="2">Uncharacterized protein</fullName>
    </submittedName>
</protein>
<evidence type="ECO:0000313" key="3">
    <source>
        <dbReference type="Proteomes" id="UP000317812"/>
    </source>
</evidence>
<sequence>MRKILLVAAFFITAPALADCESGYYIQTLSEDGSLITLDDGSIWRVDSGDEADVQAWVDNDEILVCDDASLINKDEDNEEVEVSLLSR</sequence>
<reference evidence="2 3" key="1">
    <citation type="submission" date="2019-01" db="EMBL/GenBank/DDBJ databases">
        <title>Florfenicol resistance in Enterobacteriaceae and whole-genome sequence analysis of florfenicol-resistant Leclercia adecarboxylata strain R25.</title>
        <authorList>
            <person name="Bao Q."/>
            <person name="Ying Y."/>
        </authorList>
    </citation>
    <scope>NUCLEOTIDE SEQUENCE [LARGE SCALE GENOMIC DNA]</scope>
    <source>
        <strain evidence="2 3">R25</strain>
    </source>
</reference>
<organism evidence="2 3">
    <name type="scientific">Leclercia adecarboxylata</name>
    <dbReference type="NCBI Taxonomy" id="83655"/>
    <lineage>
        <taxon>Bacteria</taxon>
        <taxon>Pseudomonadati</taxon>
        <taxon>Pseudomonadota</taxon>
        <taxon>Gammaproteobacteria</taxon>
        <taxon>Enterobacterales</taxon>
        <taxon>Enterobacteriaceae</taxon>
        <taxon>Leclercia</taxon>
    </lineage>
</organism>
<feature type="signal peptide" evidence="1">
    <location>
        <begin position="1"/>
        <end position="18"/>
    </location>
</feature>
<dbReference type="RefSeq" id="WP_142489556.1">
    <property type="nucleotide sequence ID" value="NZ_CP035382.1"/>
</dbReference>
<dbReference type="EMBL" id="CP035382">
    <property type="protein sequence ID" value="QDK20673.1"/>
    <property type="molecule type" value="Genomic_DNA"/>
</dbReference>
<keyword evidence="1" id="KW-0732">Signal</keyword>
<evidence type="ECO:0000256" key="1">
    <source>
        <dbReference type="SAM" id="SignalP"/>
    </source>
</evidence>
<dbReference type="AlphaFoldDB" id="A0AAP9DD91"/>
<gene>
    <name evidence="2" type="ORF">ES815_21100</name>
</gene>
<dbReference type="Proteomes" id="UP000317812">
    <property type="component" value="Chromosome"/>
</dbReference>
<evidence type="ECO:0000313" key="2">
    <source>
        <dbReference type="EMBL" id="QDK20673.1"/>
    </source>
</evidence>
<feature type="chain" id="PRO_5042925823" evidence="1">
    <location>
        <begin position="19"/>
        <end position="88"/>
    </location>
</feature>
<accession>A0AAP9DD91</accession>
<proteinExistence type="predicted"/>
<name>A0AAP9DD91_9ENTR</name>